<dbReference type="Proteomes" id="UP001066276">
    <property type="component" value="Chromosome 10"/>
</dbReference>
<gene>
    <name evidence="1" type="ORF">NDU88_003440</name>
</gene>
<proteinExistence type="predicted"/>
<evidence type="ECO:0000313" key="1">
    <source>
        <dbReference type="EMBL" id="KAJ1098325.1"/>
    </source>
</evidence>
<organism evidence="1 2">
    <name type="scientific">Pleurodeles waltl</name>
    <name type="common">Iberian ribbed newt</name>
    <dbReference type="NCBI Taxonomy" id="8319"/>
    <lineage>
        <taxon>Eukaryota</taxon>
        <taxon>Metazoa</taxon>
        <taxon>Chordata</taxon>
        <taxon>Craniata</taxon>
        <taxon>Vertebrata</taxon>
        <taxon>Euteleostomi</taxon>
        <taxon>Amphibia</taxon>
        <taxon>Batrachia</taxon>
        <taxon>Caudata</taxon>
        <taxon>Salamandroidea</taxon>
        <taxon>Salamandridae</taxon>
        <taxon>Pleurodelinae</taxon>
        <taxon>Pleurodeles</taxon>
    </lineage>
</organism>
<accession>A0AAV7M3E4</accession>
<protein>
    <submittedName>
        <fullName evidence="1">Uncharacterized protein</fullName>
    </submittedName>
</protein>
<keyword evidence="2" id="KW-1185">Reference proteome</keyword>
<dbReference type="AlphaFoldDB" id="A0AAV7M3E4"/>
<name>A0AAV7M3E4_PLEWA</name>
<dbReference type="EMBL" id="JANPWB010000014">
    <property type="protein sequence ID" value="KAJ1098325.1"/>
    <property type="molecule type" value="Genomic_DNA"/>
</dbReference>
<evidence type="ECO:0000313" key="2">
    <source>
        <dbReference type="Proteomes" id="UP001066276"/>
    </source>
</evidence>
<reference evidence="1" key="1">
    <citation type="journal article" date="2022" name="bioRxiv">
        <title>Sequencing and chromosome-scale assembly of the giantPleurodeles waltlgenome.</title>
        <authorList>
            <person name="Brown T."/>
            <person name="Elewa A."/>
            <person name="Iarovenko S."/>
            <person name="Subramanian E."/>
            <person name="Araus A.J."/>
            <person name="Petzold A."/>
            <person name="Susuki M."/>
            <person name="Suzuki K.-i.T."/>
            <person name="Hayashi T."/>
            <person name="Toyoda A."/>
            <person name="Oliveira C."/>
            <person name="Osipova E."/>
            <person name="Leigh N.D."/>
            <person name="Simon A."/>
            <person name="Yun M.H."/>
        </authorList>
    </citation>
    <scope>NUCLEOTIDE SEQUENCE</scope>
    <source>
        <strain evidence="1">20211129_DDA</strain>
        <tissue evidence="1">Liver</tissue>
    </source>
</reference>
<comment type="caution">
    <text evidence="1">The sequence shown here is derived from an EMBL/GenBank/DDBJ whole genome shotgun (WGS) entry which is preliminary data.</text>
</comment>
<sequence length="86" mass="9068">MPAFAPGYARAQPTTPHAAVRYLGLVVLLAKSCPLQRDVGSSLIHPMAQADGQRLLPLGYLSLVVLLAPLSPAQWDVGSSLMCPMA</sequence>